<protein>
    <recommendedName>
        <fullName evidence="5">Large ribosomal subunit protein eL6</fullName>
    </recommendedName>
    <alternativeName>
        <fullName evidence="6">60S ribosomal protein L6</fullName>
    </alternativeName>
</protein>
<proteinExistence type="inferred from homology"/>
<dbReference type="InterPro" id="IPR041997">
    <property type="entry name" value="Ribosomal_eL6_KOW"/>
</dbReference>
<dbReference type="PANTHER" id="PTHR10715">
    <property type="entry name" value="60S RIBOSOMAL PROTEIN L6"/>
    <property type="match status" value="1"/>
</dbReference>
<keyword evidence="2 9" id="KW-0689">Ribosomal protein</keyword>
<accession>S5M210</accession>
<sequence>MAGAKKGTPRFRRNYELAPGVMRFSAARMFHKRGTSFYKKTKTAKKYPAQPANFIVKKIKGAKNGGERKVLIKKGPALLGEDKAYEKPAPIARKAKVTALRKSITPGTVLIVLAGRHKGKRVVFLKQMEKSGLLLVTGPHQWNNTPVRRIAQSFVIATSTKIDISGVKVPDHLNDEYFRRKHAKAAKGEQANIFAAGKEEYKVTEQRKADQKLLDKAVIAAIKKNKEAKALRGYLSTRFHLSRSILPHKVLF</sequence>
<name>S5M210_9BILA</name>
<dbReference type="PANTHER" id="PTHR10715:SF0">
    <property type="entry name" value="LARGE RIBOSOMAL SUBUNIT PROTEIN EL6"/>
    <property type="match status" value="1"/>
</dbReference>
<feature type="domain" description="Large ribosomal subunit protein uL6 N-terminal" evidence="8">
    <location>
        <begin position="4"/>
        <end position="46"/>
    </location>
</feature>
<dbReference type="Pfam" id="PF01159">
    <property type="entry name" value="Ribosomal_L6e"/>
    <property type="match status" value="1"/>
</dbReference>
<dbReference type="EMBL" id="KC831568">
    <property type="protein sequence ID" value="AGR45368.1"/>
    <property type="molecule type" value="Genomic_DNA"/>
</dbReference>
<reference evidence="9" key="1">
    <citation type="journal article" date="2013" name="Nematology">
        <title>Sudhausia aristotokia n. gen., n. sp. and S. crassa n. gen., n. sp. (Nematoda: Diplogastridae): viviparous new species with precocious gonad development.</title>
        <authorList>
            <person name="Herrmann M."/>
            <person name="Ragsdale E.J."/>
            <person name="Kanzaki N."/>
            <person name="Sommer R.J."/>
        </authorList>
    </citation>
    <scope>NUCLEOTIDE SEQUENCE</scope>
</reference>
<comment type="similarity">
    <text evidence="1">Belongs to the eukaryotic ribosomal protein eL6 family.</text>
</comment>
<dbReference type="Pfam" id="PF03868">
    <property type="entry name" value="Ribosomal_L6e_N"/>
    <property type="match status" value="1"/>
</dbReference>
<gene>
    <name evidence="9" type="primary">rpl-6</name>
</gene>
<evidence type="ECO:0000256" key="5">
    <source>
        <dbReference type="ARBA" id="ARBA00035233"/>
    </source>
</evidence>
<dbReference type="InterPro" id="IPR008991">
    <property type="entry name" value="Translation_prot_SH3-like_sf"/>
</dbReference>
<dbReference type="AlphaFoldDB" id="S5M210"/>
<keyword evidence="3" id="KW-0687">Ribonucleoprotein</keyword>
<organism evidence="9">
    <name type="scientific">Sudhausia crassa</name>
    <dbReference type="NCBI Taxonomy" id="1357960"/>
    <lineage>
        <taxon>Eukaryota</taxon>
        <taxon>Metazoa</taxon>
        <taxon>Ecdysozoa</taxon>
        <taxon>Nematoda</taxon>
        <taxon>Chromadorea</taxon>
        <taxon>Rhabditida</taxon>
        <taxon>Rhabditina</taxon>
        <taxon>Diplogasteromorpha</taxon>
        <taxon>Diplogasteroidea</taxon>
        <taxon>Diplogasteridae</taxon>
        <taxon>Sudhausia</taxon>
    </lineage>
</organism>
<dbReference type="CDD" id="cd13156">
    <property type="entry name" value="KOW_RPL6"/>
    <property type="match status" value="1"/>
</dbReference>
<dbReference type="InterPro" id="IPR000915">
    <property type="entry name" value="60S_ribosomal_eL6"/>
</dbReference>
<evidence type="ECO:0000313" key="9">
    <source>
        <dbReference type="EMBL" id="AGR45368.1"/>
    </source>
</evidence>
<dbReference type="InterPro" id="IPR005568">
    <property type="entry name" value="Ribosomal_uL6_N"/>
</dbReference>
<dbReference type="GO" id="GO:0002181">
    <property type="term" value="P:cytoplasmic translation"/>
    <property type="evidence" value="ECO:0007669"/>
    <property type="project" value="TreeGrafter"/>
</dbReference>
<comment type="subunit">
    <text evidence="7">Component of the large ribosomal subunit. May bind IPO9 with low affinity.</text>
</comment>
<dbReference type="InterPro" id="IPR014722">
    <property type="entry name" value="Rib_uL2_dom2"/>
</dbReference>
<evidence type="ECO:0000256" key="4">
    <source>
        <dbReference type="ARBA" id="ARBA00034092"/>
    </source>
</evidence>
<evidence type="ECO:0000256" key="7">
    <source>
        <dbReference type="ARBA" id="ARBA00046388"/>
    </source>
</evidence>
<dbReference type="GO" id="GO:0022625">
    <property type="term" value="C:cytosolic large ribosomal subunit"/>
    <property type="evidence" value="ECO:0007669"/>
    <property type="project" value="TreeGrafter"/>
</dbReference>
<evidence type="ECO:0000256" key="6">
    <source>
        <dbReference type="ARBA" id="ARBA00035351"/>
    </source>
</evidence>
<dbReference type="SUPFAM" id="SSF50104">
    <property type="entry name" value="Translation proteins SH3-like domain"/>
    <property type="match status" value="1"/>
</dbReference>
<dbReference type="Gene3D" id="2.30.30.30">
    <property type="match status" value="1"/>
</dbReference>
<evidence type="ECO:0000256" key="2">
    <source>
        <dbReference type="ARBA" id="ARBA00022980"/>
    </source>
</evidence>
<dbReference type="GO" id="GO:0003723">
    <property type="term" value="F:RNA binding"/>
    <property type="evidence" value="ECO:0007669"/>
    <property type="project" value="TreeGrafter"/>
</dbReference>
<evidence type="ECO:0000256" key="3">
    <source>
        <dbReference type="ARBA" id="ARBA00023274"/>
    </source>
</evidence>
<dbReference type="FunFam" id="2.30.30.30:FF:000014">
    <property type="entry name" value="60S ribosomal protein L6"/>
    <property type="match status" value="1"/>
</dbReference>
<dbReference type="GO" id="GO:0000027">
    <property type="term" value="P:ribosomal large subunit assembly"/>
    <property type="evidence" value="ECO:0007669"/>
    <property type="project" value="TreeGrafter"/>
</dbReference>
<dbReference type="GO" id="GO:0003735">
    <property type="term" value="F:structural constituent of ribosome"/>
    <property type="evidence" value="ECO:0007669"/>
    <property type="project" value="InterPro"/>
</dbReference>
<evidence type="ECO:0000256" key="1">
    <source>
        <dbReference type="ARBA" id="ARBA00010592"/>
    </source>
</evidence>
<comment type="function">
    <text evidence="4">Component of the large ribosomal subunit. The ribosome is a large ribonucleoprotein complex responsible for the synthesis of proteins in the cell.</text>
</comment>
<evidence type="ECO:0000259" key="8">
    <source>
        <dbReference type="Pfam" id="PF03868"/>
    </source>
</evidence>